<proteinExistence type="predicted"/>
<keyword evidence="2" id="KW-1185">Reference proteome</keyword>
<evidence type="ECO:0000313" key="2">
    <source>
        <dbReference type="Proteomes" id="UP000092666"/>
    </source>
</evidence>
<name>A0A1B9GV81_9TREE</name>
<protein>
    <submittedName>
        <fullName evidence="1">Uncharacterized protein</fullName>
    </submittedName>
</protein>
<reference evidence="1 2" key="1">
    <citation type="submission" date="2013-07" db="EMBL/GenBank/DDBJ databases">
        <title>The Genome Sequence of Cryptococcus heveanensis BCC8398.</title>
        <authorList>
            <consortium name="The Broad Institute Genome Sequencing Platform"/>
            <person name="Cuomo C."/>
            <person name="Litvintseva A."/>
            <person name="Chen Y."/>
            <person name="Heitman J."/>
            <person name="Sun S."/>
            <person name="Springer D."/>
            <person name="Dromer F."/>
            <person name="Young S.K."/>
            <person name="Zeng Q."/>
            <person name="Gargeya S."/>
            <person name="Fitzgerald M."/>
            <person name="Abouelleil A."/>
            <person name="Alvarado L."/>
            <person name="Berlin A.M."/>
            <person name="Chapman S.B."/>
            <person name="Dewar J."/>
            <person name="Goldberg J."/>
            <person name="Griggs A."/>
            <person name="Gujja S."/>
            <person name="Hansen M."/>
            <person name="Howarth C."/>
            <person name="Imamovic A."/>
            <person name="Larimer J."/>
            <person name="McCowan C."/>
            <person name="Murphy C."/>
            <person name="Pearson M."/>
            <person name="Priest M."/>
            <person name="Roberts A."/>
            <person name="Saif S."/>
            <person name="Shea T."/>
            <person name="Sykes S."/>
            <person name="Wortman J."/>
            <person name="Nusbaum C."/>
            <person name="Birren B."/>
        </authorList>
    </citation>
    <scope>NUCLEOTIDE SEQUENCE [LARGE SCALE GENOMIC DNA]</scope>
    <source>
        <strain evidence="1 2">BCC8398</strain>
    </source>
</reference>
<accession>A0A1B9GV81</accession>
<dbReference type="EMBL" id="KV700123">
    <property type="protein sequence ID" value="OCF34956.1"/>
    <property type="molecule type" value="Genomic_DNA"/>
</dbReference>
<sequence>MFLSAVVSKTMAESLRQFTGFQIRAFYSGMLFAKKYECDNVQVIVQQWLREIIRNNTSPFTSFDTFIITSNLDLREIGAMVIRFSRAIVYCKNEWLTIDELSYEFEPMRMEYNIWRQLPVAWIHAWQAAYQICRNDRKRQALDFVDTLEGIDEWR</sequence>
<organism evidence="1 2">
    <name type="scientific">Kwoniella heveanensis BCC8398</name>
    <dbReference type="NCBI Taxonomy" id="1296120"/>
    <lineage>
        <taxon>Eukaryota</taxon>
        <taxon>Fungi</taxon>
        <taxon>Dikarya</taxon>
        <taxon>Basidiomycota</taxon>
        <taxon>Agaricomycotina</taxon>
        <taxon>Tremellomycetes</taxon>
        <taxon>Tremellales</taxon>
        <taxon>Cryptococcaceae</taxon>
        <taxon>Kwoniella</taxon>
    </lineage>
</organism>
<evidence type="ECO:0000313" key="1">
    <source>
        <dbReference type="EMBL" id="OCF34956.1"/>
    </source>
</evidence>
<dbReference type="Proteomes" id="UP000092666">
    <property type="component" value="Unassembled WGS sequence"/>
</dbReference>
<dbReference type="AlphaFoldDB" id="A0A1B9GV81"/>
<reference evidence="2" key="2">
    <citation type="submission" date="2013-12" db="EMBL/GenBank/DDBJ databases">
        <title>Evolution of pathogenesis and genome organization in the Tremellales.</title>
        <authorList>
            <person name="Cuomo C."/>
            <person name="Litvintseva A."/>
            <person name="Heitman J."/>
            <person name="Chen Y."/>
            <person name="Sun S."/>
            <person name="Springer D."/>
            <person name="Dromer F."/>
            <person name="Young S."/>
            <person name="Zeng Q."/>
            <person name="Chapman S."/>
            <person name="Gujja S."/>
            <person name="Saif S."/>
            <person name="Birren B."/>
        </authorList>
    </citation>
    <scope>NUCLEOTIDE SEQUENCE [LARGE SCALE GENOMIC DNA]</scope>
    <source>
        <strain evidence="2">BCC8398</strain>
    </source>
</reference>
<gene>
    <name evidence="1" type="ORF">I316_03503</name>
</gene>